<organism evidence="7 8">
    <name type="scientific">Treponema vincentii ATCC 35580</name>
    <dbReference type="NCBI Taxonomy" id="596324"/>
    <lineage>
        <taxon>Bacteria</taxon>
        <taxon>Pseudomonadati</taxon>
        <taxon>Spirochaetota</taxon>
        <taxon>Spirochaetia</taxon>
        <taxon>Spirochaetales</taxon>
        <taxon>Treponemataceae</taxon>
        <taxon>Treponema</taxon>
    </lineage>
</organism>
<feature type="transmembrane region" description="Helical" evidence="6">
    <location>
        <begin position="134"/>
        <end position="153"/>
    </location>
</feature>
<feature type="transmembrane region" description="Helical" evidence="6">
    <location>
        <begin position="313"/>
        <end position="333"/>
    </location>
</feature>
<feature type="transmembrane region" description="Helical" evidence="6">
    <location>
        <begin position="173"/>
        <end position="193"/>
    </location>
</feature>
<dbReference type="PRINTS" id="PR00173">
    <property type="entry name" value="EDTRNSPORT"/>
</dbReference>
<dbReference type="SUPFAM" id="SSF118215">
    <property type="entry name" value="Proton glutamate symport protein"/>
    <property type="match status" value="1"/>
</dbReference>
<evidence type="ECO:0000313" key="8">
    <source>
        <dbReference type="Proteomes" id="UP000004509"/>
    </source>
</evidence>
<evidence type="ECO:0000256" key="5">
    <source>
        <dbReference type="ARBA" id="ARBA00023136"/>
    </source>
</evidence>
<dbReference type="GO" id="GO:0005886">
    <property type="term" value="C:plasma membrane"/>
    <property type="evidence" value="ECO:0007669"/>
    <property type="project" value="TreeGrafter"/>
</dbReference>
<evidence type="ECO:0000256" key="3">
    <source>
        <dbReference type="ARBA" id="ARBA00022692"/>
    </source>
</evidence>
<feature type="transmembrane region" description="Helical" evidence="6">
    <location>
        <begin position="75"/>
        <end position="96"/>
    </location>
</feature>
<gene>
    <name evidence="7" type="ORF">TREVI0001_2082</name>
</gene>
<dbReference type="InterPro" id="IPR001991">
    <property type="entry name" value="Na-dicarboxylate_symporter"/>
</dbReference>
<evidence type="ECO:0000256" key="4">
    <source>
        <dbReference type="ARBA" id="ARBA00022989"/>
    </source>
</evidence>
<accession>C8PQH8</accession>
<dbReference type="AlphaFoldDB" id="C8PQH8"/>
<comment type="subcellular location">
    <subcellularLocation>
        <location evidence="1">Membrane</location>
        <topology evidence="1">Multi-pass membrane protein</topology>
    </subcellularLocation>
</comment>
<keyword evidence="2" id="KW-0813">Transport</keyword>
<feature type="transmembrane region" description="Helical" evidence="6">
    <location>
        <begin position="44"/>
        <end position="63"/>
    </location>
</feature>
<dbReference type="Gene3D" id="1.10.3860.10">
    <property type="entry name" value="Sodium:dicarboxylate symporter"/>
    <property type="match status" value="1"/>
</dbReference>
<dbReference type="eggNOG" id="COG1301">
    <property type="taxonomic scope" value="Bacteria"/>
</dbReference>
<sequence length="399" mass="41910">MSTKKLGLLPRLIIAIVAGILIGNLTRSIHLPLPVQILATFNGVFGNFLSFIIPLIILGFVIPGIADLGSDAGKLLAITAGIAYGSTLLAGTLAFVTDSIFFPFFLSSHVDVFSHANPEDALLPGLFGIDMPPLMGVMTALILSFVLGIGIAVTRSETLKNAAREFQNIVTKVIEVIIIPLLPIHILGVFTNMTHAGQVGLILKVFIKVFAIVIALHVIMILIQYIIACTIAKRNPFTSIKTMLPAYVTALGTQSSAATIPVTLASAKKIGIQEKIADFVIPLCATIHLAGSTITLTSCSMAILILHGQTANAGVMLPFIAILGIAMVAAPGIPGGAVMAALGFVQSILGFNDTMSSLIIALYIAQDSFGTACNVTGDGAIAILVMPFQKIRARIKDNF</sequence>
<proteinExistence type="predicted"/>
<evidence type="ECO:0000256" key="6">
    <source>
        <dbReference type="SAM" id="Phobius"/>
    </source>
</evidence>
<evidence type="ECO:0000256" key="2">
    <source>
        <dbReference type="ARBA" id="ARBA00022448"/>
    </source>
</evidence>
<name>C8PQH8_9SPIR</name>
<comment type="caution">
    <text evidence="7">The sequence shown here is derived from an EMBL/GenBank/DDBJ whole genome shotgun (WGS) entry which is preliminary data.</text>
</comment>
<reference evidence="7 8" key="1">
    <citation type="submission" date="2009-07" db="EMBL/GenBank/DDBJ databases">
        <authorList>
            <person name="Madupu R."/>
            <person name="Sebastian Y."/>
            <person name="Durkin A.S."/>
            <person name="Torralba M."/>
            <person name="Methe B."/>
            <person name="Sutton G.G."/>
            <person name="Strausberg R.L."/>
            <person name="Nelson K.E."/>
        </authorList>
    </citation>
    <scope>NUCLEOTIDE SEQUENCE [LARGE SCALE GENOMIC DNA]</scope>
    <source>
        <strain evidence="7 8">ATCC 35580</strain>
    </source>
</reference>
<keyword evidence="3 6" id="KW-0812">Transmembrane</keyword>
<evidence type="ECO:0000256" key="1">
    <source>
        <dbReference type="ARBA" id="ARBA00004141"/>
    </source>
</evidence>
<feature type="transmembrane region" description="Helical" evidence="6">
    <location>
        <begin position="205"/>
        <end position="232"/>
    </location>
</feature>
<dbReference type="EMBL" id="ACYH01000037">
    <property type="protein sequence ID" value="EEV20333.1"/>
    <property type="molecule type" value="Genomic_DNA"/>
</dbReference>
<feature type="transmembrane region" description="Helical" evidence="6">
    <location>
        <begin position="279"/>
        <end position="306"/>
    </location>
</feature>
<evidence type="ECO:0000313" key="7">
    <source>
        <dbReference type="EMBL" id="EEV20333.1"/>
    </source>
</evidence>
<dbReference type="InterPro" id="IPR036458">
    <property type="entry name" value="Na:dicarbo_symporter_sf"/>
</dbReference>
<dbReference type="GO" id="GO:0032329">
    <property type="term" value="P:serine transport"/>
    <property type="evidence" value="ECO:0007669"/>
    <property type="project" value="TreeGrafter"/>
</dbReference>
<keyword evidence="5 6" id="KW-0472">Membrane</keyword>
<dbReference type="PANTHER" id="PTHR42865">
    <property type="entry name" value="PROTON/GLUTAMATE-ASPARTATE SYMPORTER"/>
    <property type="match status" value="1"/>
</dbReference>
<feature type="transmembrane region" description="Helical" evidence="6">
    <location>
        <begin position="339"/>
        <end position="364"/>
    </location>
</feature>
<protein>
    <submittedName>
        <fullName evidence="7">Transporter, dicarboxylate/amino acid:cation Na+/H+ symporter family protein</fullName>
    </submittedName>
</protein>
<dbReference type="GO" id="GO:0005295">
    <property type="term" value="F:neutral L-amino acid:sodium symporter activity"/>
    <property type="evidence" value="ECO:0007669"/>
    <property type="project" value="TreeGrafter"/>
</dbReference>
<feature type="transmembrane region" description="Helical" evidence="6">
    <location>
        <begin position="244"/>
        <end position="267"/>
    </location>
</feature>
<dbReference type="RefSeq" id="WP_006188833.1">
    <property type="nucleotide sequence ID" value="NZ_ACYH01000037.1"/>
</dbReference>
<dbReference type="STRING" id="596324.TREVI0001_2082"/>
<keyword evidence="4 6" id="KW-1133">Transmembrane helix</keyword>
<dbReference type="Proteomes" id="UP000004509">
    <property type="component" value="Unassembled WGS sequence"/>
</dbReference>
<dbReference type="Pfam" id="PF00375">
    <property type="entry name" value="SDF"/>
    <property type="match status" value="1"/>
</dbReference>
<dbReference type="PANTHER" id="PTHR42865:SF8">
    <property type="entry name" value="SERINE_THREONINE TRANSPORTER SSTT"/>
    <property type="match status" value="1"/>
</dbReference>